<proteinExistence type="predicted"/>
<dbReference type="PANTHER" id="PTHR40037:SF1">
    <property type="entry name" value="PHOSPHOESTERASE SAOUHSC_00951-RELATED"/>
    <property type="match status" value="1"/>
</dbReference>
<protein>
    <submittedName>
        <fullName evidence="1">Phosphoesterase</fullName>
    </submittedName>
</protein>
<reference evidence="1" key="2">
    <citation type="submission" date="2023-02" db="EMBL/GenBank/DDBJ databases">
        <authorList>
            <person name="Sun Q."/>
            <person name="Mori K."/>
        </authorList>
    </citation>
    <scope>NUCLEOTIDE SEQUENCE</scope>
    <source>
        <strain evidence="1">NBRC 110608</strain>
    </source>
</reference>
<dbReference type="Pfam" id="PF13563">
    <property type="entry name" value="2_5_RNA_ligase2"/>
    <property type="match status" value="1"/>
</dbReference>
<reference evidence="1" key="1">
    <citation type="journal article" date="2014" name="Int. J. Syst. Evol. Microbiol.">
        <title>Complete genome of a new Firmicutes species belonging to the dominant human colonic microbiota ('Ruminococcus bicirculans') reveals two chromosomes and a selective capacity to utilize plant glucans.</title>
        <authorList>
            <consortium name="NISC Comparative Sequencing Program"/>
            <person name="Wegmann U."/>
            <person name="Louis P."/>
            <person name="Goesmann A."/>
            <person name="Henrissat B."/>
            <person name="Duncan S.H."/>
            <person name="Flint H.J."/>
        </authorList>
    </citation>
    <scope>NUCLEOTIDE SEQUENCE</scope>
    <source>
        <strain evidence="1">NBRC 110608</strain>
    </source>
</reference>
<sequence length="180" mass="19435">MRTIGVSIPVPAPFGEQLQEARRRAGDPLADAVPSHVTLMPPTPLARVGEPEFTEHLRAVAGSAEPFRMTLQGTGTFRPVSPVVFVAVAEGIAPCERLEAMVRSGPVHRDLEFPYHPHVTIAHGVDEAALDRAFEDLAGYRAQFEVAGFDLYLHGEDLVWRPVERFAFGGGGQVGDATPS</sequence>
<dbReference type="Gene3D" id="3.90.1140.10">
    <property type="entry name" value="Cyclic phosphodiesterase"/>
    <property type="match status" value="1"/>
</dbReference>
<evidence type="ECO:0000313" key="1">
    <source>
        <dbReference type="EMBL" id="BDZ59028.1"/>
    </source>
</evidence>
<dbReference type="PANTHER" id="PTHR40037">
    <property type="entry name" value="PHOSPHOESTERASE YJCG-RELATED"/>
    <property type="match status" value="1"/>
</dbReference>
<accession>A0ABN6YTK9</accession>
<gene>
    <name evidence="1" type="ORF">GCM10025872_26850</name>
</gene>
<dbReference type="InterPro" id="IPR050580">
    <property type="entry name" value="2H_phosphoesterase_YjcG-like"/>
</dbReference>
<name>A0ABN6YTK9_9MICO</name>
<organism evidence="1">
    <name type="scientific">Barrientosiimonas endolithica</name>
    <dbReference type="NCBI Taxonomy" id="1535208"/>
    <lineage>
        <taxon>Bacteria</taxon>
        <taxon>Bacillati</taxon>
        <taxon>Actinomycetota</taxon>
        <taxon>Actinomycetes</taxon>
        <taxon>Micrococcales</taxon>
        <taxon>Dermacoccaceae</taxon>
        <taxon>Barrientosiimonas</taxon>
    </lineage>
</organism>
<dbReference type="SUPFAM" id="SSF55144">
    <property type="entry name" value="LigT-like"/>
    <property type="match status" value="1"/>
</dbReference>
<dbReference type="InterPro" id="IPR009097">
    <property type="entry name" value="Cyclic_Pdiesterase"/>
</dbReference>
<dbReference type="EMBL" id="AP027735">
    <property type="protein sequence ID" value="BDZ59028.1"/>
    <property type="molecule type" value="Genomic_DNA"/>
</dbReference>